<gene>
    <name evidence="1" type="ORF">SAMN02745121_01240</name>
</gene>
<dbReference type="PANTHER" id="PTHR37211">
    <property type="entry name" value="EXPRESSED PROTEIN"/>
    <property type="match status" value="1"/>
</dbReference>
<dbReference type="Gene3D" id="2.20.25.110">
    <property type="entry name" value="S-adenosyl-L-methionine-dependent methyltransferases"/>
    <property type="match status" value="1"/>
</dbReference>
<protein>
    <recommendedName>
        <fullName evidence="3">Methyltransferase domain-containing protein</fullName>
    </recommendedName>
</protein>
<sequence>MTARPAKSKSAAKKTMAAQADVHALYERAVQDPGNDVKFFTRIYKKLRGHDPVSLREDFCGTAVLCAEWVKSGAERTALGVDLSQETINWGLEHRIVPAGRAVASRISLVCADVRDVKKPKVDIACALNFSYYCFKRRDELLDYFRAVHAGLAKDGLFFLDLLGGTEAIMEGSTDNDHGDFVYRWEQARFDALTHDFLCHIHFLFPDGSKLLEAFTYDWRLWMAPELRDLLLEAGFSKVHAYWEKTNAEGEGTGVFYEPDYVENQEIWWTYLAAER</sequence>
<reference evidence="2" key="1">
    <citation type="submission" date="2016-10" db="EMBL/GenBank/DDBJ databases">
        <authorList>
            <person name="Varghese N."/>
            <person name="Submissions S."/>
        </authorList>
    </citation>
    <scope>NUCLEOTIDE SEQUENCE [LARGE SCALE GENOMIC DNA]</scope>
    <source>
        <strain evidence="2">ATCC 25963</strain>
    </source>
</reference>
<dbReference type="AlphaFoldDB" id="A0A1I1UH49"/>
<dbReference type="SUPFAM" id="SSF53335">
    <property type="entry name" value="S-adenosyl-L-methionine-dependent methyltransferases"/>
    <property type="match status" value="1"/>
</dbReference>
<dbReference type="RefSeq" id="WP_096329704.1">
    <property type="nucleotide sequence ID" value="NZ_FOMX01000003.1"/>
</dbReference>
<name>A0A1I1UH49_9BACT</name>
<keyword evidence="2" id="KW-1185">Reference proteome</keyword>
<dbReference type="OrthoDB" id="9786084at2"/>
<organism evidence="1 2">
    <name type="scientific">Nannocystis exedens</name>
    <dbReference type="NCBI Taxonomy" id="54"/>
    <lineage>
        <taxon>Bacteria</taxon>
        <taxon>Pseudomonadati</taxon>
        <taxon>Myxococcota</taxon>
        <taxon>Polyangia</taxon>
        <taxon>Nannocystales</taxon>
        <taxon>Nannocystaceae</taxon>
        <taxon>Nannocystis</taxon>
    </lineage>
</organism>
<accession>A0A1I1UH49</accession>
<dbReference type="STRING" id="54.SAMN02745121_01240"/>
<dbReference type="Proteomes" id="UP000199400">
    <property type="component" value="Unassembled WGS sequence"/>
</dbReference>
<evidence type="ECO:0000313" key="1">
    <source>
        <dbReference type="EMBL" id="SFD70057.1"/>
    </source>
</evidence>
<evidence type="ECO:0008006" key="3">
    <source>
        <dbReference type="Google" id="ProtNLM"/>
    </source>
</evidence>
<dbReference type="InterPro" id="IPR029063">
    <property type="entry name" value="SAM-dependent_MTases_sf"/>
</dbReference>
<evidence type="ECO:0000313" key="2">
    <source>
        <dbReference type="Proteomes" id="UP000199400"/>
    </source>
</evidence>
<dbReference type="EMBL" id="FOMX01000003">
    <property type="protein sequence ID" value="SFD70057.1"/>
    <property type="molecule type" value="Genomic_DNA"/>
</dbReference>
<dbReference type="PANTHER" id="PTHR37211:SF1">
    <property type="entry name" value="EXPRESSED PROTEIN"/>
    <property type="match status" value="1"/>
</dbReference>
<proteinExistence type="predicted"/>
<dbReference type="Gene3D" id="3.40.50.150">
    <property type="entry name" value="Vaccinia Virus protein VP39"/>
    <property type="match status" value="1"/>
</dbReference>